<name>A0A7W7K381_9SPHN</name>
<dbReference type="CDD" id="cd08291">
    <property type="entry name" value="ETR_like_1"/>
    <property type="match status" value="1"/>
</dbReference>
<proteinExistence type="predicted"/>
<organism evidence="4 5">
    <name type="scientific">Sphingomonas kyeonggiensis</name>
    <dbReference type="NCBI Taxonomy" id="1268553"/>
    <lineage>
        <taxon>Bacteria</taxon>
        <taxon>Pseudomonadati</taxon>
        <taxon>Pseudomonadota</taxon>
        <taxon>Alphaproteobacteria</taxon>
        <taxon>Sphingomonadales</taxon>
        <taxon>Sphingomonadaceae</taxon>
        <taxon>Sphingomonas</taxon>
    </lineage>
</organism>
<comment type="caution">
    <text evidence="4">The sequence shown here is derived from an EMBL/GenBank/DDBJ whole genome shotgun (WGS) entry which is preliminary data.</text>
</comment>
<dbReference type="AlphaFoldDB" id="A0A7W7K381"/>
<dbReference type="Gene3D" id="3.40.50.720">
    <property type="entry name" value="NAD(P)-binding Rossmann-like Domain"/>
    <property type="match status" value="1"/>
</dbReference>
<keyword evidence="5" id="KW-1185">Reference proteome</keyword>
<dbReference type="Proteomes" id="UP000575241">
    <property type="component" value="Unassembled WGS sequence"/>
</dbReference>
<protein>
    <submittedName>
        <fullName evidence="4">NADPH:quinone reductase-like Zn-dependent oxidoreductase</fullName>
    </submittedName>
</protein>
<keyword evidence="1" id="KW-0521">NADP</keyword>
<dbReference type="SUPFAM" id="SSF50129">
    <property type="entry name" value="GroES-like"/>
    <property type="match status" value="1"/>
</dbReference>
<keyword evidence="2" id="KW-0560">Oxidoreductase</keyword>
<evidence type="ECO:0000256" key="1">
    <source>
        <dbReference type="ARBA" id="ARBA00022857"/>
    </source>
</evidence>
<reference evidence="4 5" key="1">
    <citation type="submission" date="2020-08" db="EMBL/GenBank/DDBJ databases">
        <title>Functional genomics of gut bacteria from endangered species of beetles.</title>
        <authorList>
            <person name="Carlos-Shanley C."/>
        </authorList>
    </citation>
    <scope>NUCLEOTIDE SEQUENCE [LARGE SCALE GENOMIC DNA]</scope>
    <source>
        <strain evidence="4 5">S00224</strain>
    </source>
</reference>
<dbReference type="GO" id="GO:0070402">
    <property type="term" value="F:NADPH binding"/>
    <property type="evidence" value="ECO:0007669"/>
    <property type="project" value="TreeGrafter"/>
</dbReference>
<dbReference type="SUPFAM" id="SSF51735">
    <property type="entry name" value="NAD(P)-binding Rossmann-fold domains"/>
    <property type="match status" value="1"/>
</dbReference>
<gene>
    <name evidence="4" type="ORF">HNP52_002634</name>
</gene>
<dbReference type="GO" id="GO:0016651">
    <property type="term" value="F:oxidoreductase activity, acting on NAD(P)H"/>
    <property type="evidence" value="ECO:0007669"/>
    <property type="project" value="TreeGrafter"/>
</dbReference>
<dbReference type="SMART" id="SM00829">
    <property type="entry name" value="PKS_ER"/>
    <property type="match status" value="1"/>
</dbReference>
<dbReference type="InterPro" id="IPR013154">
    <property type="entry name" value="ADH-like_N"/>
</dbReference>
<evidence type="ECO:0000313" key="4">
    <source>
        <dbReference type="EMBL" id="MBB4839565.1"/>
    </source>
</evidence>
<dbReference type="EMBL" id="JACHLN010000002">
    <property type="protein sequence ID" value="MBB4839565.1"/>
    <property type="molecule type" value="Genomic_DNA"/>
</dbReference>
<accession>A0A7W7K381</accession>
<dbReference type="PANTHER" id="PTHR48106">
    <property type="entry name" value="QUINONE OXIDOREDUCTASE PIG3-RELATED"/>
    <property type="match status" value="1"/>
</dbReference>
<dbReference type="PANTHER" id="PTHR48106:SF18">
    <property type="entry name" value="QUINONE OXIDOREDUCTASE PIG3"/>
    <property type="match status" value="1"/>
</dbReference>
<evidence type="ECO:0000256" key="2">
    <source>
        <dbReference type="ARBA" id="ARBA00023002"/>
    </source>
</evidence>
<dbReference type="InterPro" id="IPR020843">
    <property type="entry name" value="ER"/>
</dbReference>
<dbReference type="Gene3D" id="3.90.180.10">
    <property type="entry name" value="Medium-chain alcohol dehydrogenases, catalytic domain"/>
    <property type="match status" value="1"/>
</dbReference>
<dbReference type="Pfam" id="PF08240">
    <property type="entry name" value="ADH_N"/>
    <property type="match status" value="1"/>
</dbReference>
<evidence type="ECO:0000259" key="3">
    <source>
        <dbReference type="SMART" id="SM00829"/>
    </source>
</evidence>
<dbReference type="InterPro" id="IPR011032">
    <property type="entry name" value="GroES-like_sf"/>
</dbReference>
<feature type="domain" description="Enoyl reductase (ER)" evidence="3">
    <location>
        <begin position="19"/>
        <end position="371"/>
    </location>
</feature>
<dbReference type="RefSeq" id="WP_184167787.1">
    <property type="nucleotide sequence ID" value="NZ_JACHLN010000002.1"/>
</dbReference>
<sequence length="375" mass="39260">MTAPLTSLELRSTVSSDGKLTLSLEPVTLEAPGPDEVIVRVEAAPINPSDLGLLLGPADMATLATGGTPDRPTLTADILAGRMGAMKPRLDESMAVGNEGAGTVVEAGTNVAHLLGKKVGMLGGAMYAQYRKLAARDCIALPEGATAADGASMFVNPLTALSMVETLRMEGHKALVHTAAASNLGQMLNRVCIADGVPLVNIVRSEAQAQILRDIGAKYIVDSSAPDFREALTDAIAETGATLAFDAIGGGKIVNSILHAMEAAANRTATAYSRYGSSTWKQVYIYGMLDTAPTELDRGYGLAWGVSGFLVTPFLMKLGLEGTLRLRARVAAELTTTFASTYTQTISLAEALDPDVVQAYAKKATGEKYLIDPSR</sequence>
<dbReference type="InterPro" id="IPR036291">
    <property type="entry name" value="NAD(P)-bd_dom_sf"/>
</dbReference>
<evidence type="ECO:0000313" key="5">
    <source>
        <dbReference type="Proteomes" id="UP000575241"/>
    </source>
</evidence>